<feature type="transmembrane region" description="Helical" evidence="1">
    <location>
        <begin position="131"/>
        <end position="153"/>
    </location>
</feature>
<dbReference type="EMBL" id="JAWMQI010000060">
    <property type="protein sequence ID" value="MDV7249746.1"/>
    <property type="molecule type" value="Genomic_DNA"/>
</dbReference>
<accession>A0A6V7DF59</accession>
<dbReference type="EMBL" id="LR828257">
    <property type="protein sequence ID" value="CAD0333267.1"/>
    <property type="molecule type" value="Genomic_DNA"/>
</dbReference>
<dbReference type="EMBL" id="LR828257">
    <property type="protein sequence ID" value="CAD0333258.1"/>
    <property type="molecule type" value="Genomic_DNA"/>
</dbReference>
<sequence>MGNACDHRAAAQTRRACPPRWSGYAGAITAGTGVAFIALVVLLQWLRGDLDWIDAQLSAYLHGAYGLLLRTAYCLLAAAMAWLVLGLYVALAPVACSRTVAGLFCMAAVGLSAVAIGDSWMPVLAPDAATMVHLLSANTAFLCVIAAILLQSWYFRRDRWWRQHFVPAFGLGLVAFALLLFHVSVTSAPPGISQKSAIVAIVSWMVLVGRWLARDVRAQAACLPHSRDNARVNQP</sequence>
<reference evidence="3 5" key="2">
    <citation type="submission" date="2023-10" db="EMBL/GenBank/DDBJ databases">
        <title>A new tool for lettuce pathogen research.</title>
        <authorList>
            <person name="Horton K.N."/>
            <person name="Cseke L.J."/>
            <person name="Badiwe M."/>
            <person name="Tesfaye D."/>
            <person name="Klein A."/>
            <person name="Su J."/>
            <person name="Potnis N."/>
            <person name="Gassmann W."/>
        </authorList>
    </citation>
    <scope>NUCLEOTIDE SEQUENCE [LARGE SCALE GENOMIC DNA]</scope>
    <source>
        <strain evidence="3 5">JSKH1901</strain>
    </source>
</reference>
<evidence type="ECO:0000256" key="1">
    <source>
        <dbReference type="SAM" id="Phobius"/>
    </source>
</evidence>
<feature type="transmembrane region" description="Helical" evidence="1">
    <location>
        <begin position="67"/>
        <end position="91"/>
    </location>
</feature>
<evidence type="ECO:0000313" key="3">
    <source>
        <dbReference type="EMBL" id="MDV7249746.1"/>
    </source>
</evidence>
<keyword evidence="1" id="KW-0472">Membrane</keyword>
<evidence type="ECO:0000313" key="2">
    <source>
        <dbReference type="EMBL" id="CAD0333267.1"/>
    </source>
</evidence>
<protein>
    <submittedName>
        <fullName evidence="3">DUF998 domain-containing protein</fullName>
    </submittedName>
</protein>
<organism evidence="2 4">
    <name type="scientific">Xanthomonas hortorum pv. vitians</name>
    <dbReference type="NCBI Taxonomy" id="83224"/>
    <lineage>
        <taxon>Bacteria</taxon>
        <taxon>Pseudomonadati</taxon>
        <taxon>Pseudomonadota</taxon>
        <taxon>Gammaproteobacteria</taxon>
        <taxon>Lysobacterales</taxon>
        <taxon>Lysobacteraceae</taxon>
        <taxon>Xanthomonas</taxon>
    </lineage>
</organism>
<dbReference type="Proteomes" id="UP000515406">
    <property type="component" value="Chromosome"/>
</dbReference>
<evidence type="ECO:0000313" key="4">
    <source>
        <dbReference type="Proteomes" id="UP000515406"/>
    </source>
</evidence>
<dbReference type="Pfam" id="PF06197">
    <property type="entry name" value="DUF998"/>
    <property type="match status" value="1"/>
</dbReference>
<dbReference type="Proteomes" id="UP001187425">
    <property type="component" value="Unassembled WGS sequence"/>
</dbReference>
<name>A0A6V7DF59_9XANT</name>
<proteinExistence type="predicted"/>
<keyword evidence="1" id="KW-0812">Transmembrane</keyword>
<dbReference type="RefSeq" id="WP_074057024.1">
    <property type="nucleotide sequence ID" value="NZ_CP128478.1"/>
</dbReference>
<dbReference type="GeneID" id="55512533"/>
<dbReference type="InterPro" id="IPR009339">
    <property type="entry name" value="DUF998"/>
</dbReference>
<feature type="transmembrane region" description="Helical" evidence="1">
    <location>
        <begin position="103"/>
        <end position="125"/>
    </location>
</feature>
<dbReference type="AlphaFoldDB" id="A0A6V7DF59"/>
<reference evidence="2 4" key="1">
    <citation type="submission" date="2020-07" db="EMBL/GenBank/DDBJ databases">
        <authorList>
            <person name="Pothier F. J."/>
        </authorList>
    </citation>
    <scope>NUCLEOTIDE SEQUENCE [LARGE SCALE GENOMIC DNA]</scope>
    <source>
        <strain evidence="2 4">CFBP 498</strain>
    </source>
</reference>
<feature type="transmembrane region" description="Helical" evidence="1">
    <location>
        <begin position="197"/>
        <end position="213"/>
    </location>
</feature>
<keyword evidence="1" id="KW-1133">Transmembrane helix</keyword>
<keyword evidence="4" id="KW-1185">Reference proteome</keyword>
<gene>
    <name evidence="2" type="ORF">CFBP498_23110</name>
    <name evidence="3" type="ORF">R4K57_15280</name>
</gene>
<feature type="transmembrane region" description="Helical" evidence="1">
    <location>
        <begin position="21"/>
        <end position="47"/>
    </location>
</feature>
<evidence type="ECO:0000313" key="5">
    <source>
        <dbReference type="Proteomes" id="UP001187425"/>
    </source>
</evidence>
<feature type="transmembrane region" description="Helical" evidence="1">
    <location>
        <begin position="165"/>
        <end position="185"/>
    </location>
</feature>